<protein>
    <submittedName>
        <fullName evidence="3">Helix-turn-helix transcriptional regulator</fullName>
    </submittedName>
</protein>
<dbReference type="InterPro" id="IPR010982">
    <property type="entry name" value="Lambda_DNA-bd_dom_sf"/>
</dbReference>
<proteinExistence type="predicted"/>
<sequence length="135" mass="16123">MNYPENTLGDKIRKIRNLRGLTAKQLGALCNCSADRIYCYESNKATPRINFINAITNELNISIDYFENDYFNFVLSDKYTKILYNWRKKNTTNRFELEKKLGVTYYNYLKWEKGKKMSMESFNKIKNKLNIKKDL</sequence>
<evidence type="ECO:0000259" key="2">
    <source>
        <dbReference type="PROSITE" id="PS50943"/>
    </source>
</evidence>
<reference evidence="3 4" key="1">
    <citation type="submission" date="2020-08" db="EMBL/GenBank/DDBJ databases">
        <title>Genome public.</title>
        <authorList>
            <person name="Liu C."/>
            <person name="Sun Q."/>
        </authorList>
    </citation>
    <scope>NUCLEOTIDE SEQUENCE [LARGE SCALE GENOMIC DNA]</scope>
    <source>
        <strain evidence="3 4">NSJ-26</strain>
    </source>
</reference>
<dbReference type="SMART" id="SM00530">
    <property type="entry name" value="HTH_XRE"/>
    <property type="match status" value="2"/>
</dbReference>
<evidence type="ECO:0000313" key="3">
    <source>
        <dbReference type="EMBL" id="MBC8590594.1"/>
    </source>
</evidence>
<organism evidence="3 4">
    <name type="scientific">Wansuia hejianensis</name>
    <dbReference type="NCBI Taxonomy" id="2763667"/>
    <lineage>
        <taxon>Bacteria</taxon>
        <taxon>Bacillati</taxon>
        <taxon>Bacillota</taxon>
        <taxon>Clostridia</taxon>
        <taxon>Lachnospirales</taxon>
        <taxon>Lachnospiraceae</taxon>
        <taxon>Wansuia</taxon>
    </lineage>
</organism>
<keyword evidence="4" id="KW-1185">Reference proteome</keyword>
<dbReference type="PANTHER" id="PTHR46558">
    <property type="entry name" value="TRACRIPTIONAL REGULATORY PROTEIN-RELATED-RELATED"/>
    <property type="match status" value="1"/>
</dbReference>
<dbReference type="Gene3D" id="1.10.260.40">
    <property type="entry name" value="lambda repressor-like DNA-binding domains"/>
    <property type="match status" value="1"/>
</dbReference>
<gene>
    <name evidence="3" type="ORF">H8689_05545</name>
</gene>
<dbReference type="Proteomes" id="UP000601522">
    <property type="component" value="Unassembled WGS sequence"/>
</dbReference>
<accession>A0A926ILW8</accession>
<dbReference type="PANTHER" id="PTHR46558:SF11">
    <property type="entry name" value="HTH-TYPE TRANSCRIPTIONAL REGULATOR XRE"/>
    <property type="match status" value="1"/>
</dbReference>
<evidence type="ECO:0000313" key="4">
    <source>
        <dbReference type="Proteomes" id="UP000601522"/>
    </source>
</evidence>
<dbReference type="AlphaFoldDB" id="A0A926ILW8"/>
<dbReference type="GO" id="GO:0003677">
    <property type="term" value="F:DNA binding"/>
    <property type="evidence" value="ECO:0007669"/>
    <property type="project" value="UniProtKB-KW"/>
</dbReference>
<dbReference type="Pfam" id="PF01381">
    <property type="entry name" value="HTH_3"/>
    <property type="match status" value="1"/>
</dbReference>
<keyword evidence="1" id="KW-0238">DNA-binding</keyword>
<dbReference type="RefSeq" id="WP_249323430.1">
    <property type="nucleotide sequence ID" value="NZ_JACRTK010000002.1"/>
</dbReference>
<name>A0A926ILW8_9FIRM</name>
<dbReference type="SUPFAM" id="SSF47413">
    <property type="entry name" value="lambda repressor-like DNA-binding domains"/>
    <property type="match status" value="2"/>
</dbReference>
<evidence type="ECO:0000256" key="1">
    <source>
        <dbReference type="ARBA" id="ARBA00023125"/>
    </source>
</evidence>
<comment type="caution">
    <text evidence="3">The sequence shown here is derived from an EMBL/GenBank/DDBJ whole genome shotgun (WGS) entry which is preliminary data.</text>
</comment>
<dbReference type="PROSITE" id="PS50943">
    <property type="entry name" value="HTH_CROC1"/>
    <property type="match status" value="1"/>
</dbReference>
<dbReference type="InterPro" id="IPR001387">
    <property type="entry name" value="Cro/C1-type_HTH"/>
</dbReference>
<dbReference type="EMBL" id="JACRTK010000002">
    <property type="protein sequence ID" value="MBC8590594.1"/>
    <property type="molecule type" value="Genomic_DNA"/>
</dbReference>
<dbReference type="CDD" id="cd00093">
    <property type="entry name" value="HTH_XRE"/>
    <property type="match status" value="1"/>
</dbReference>
<feature type="domain" description="HTH cro/C1-type" evidence="2">
    <location>
        <begin position="12"/>
        <end position="66"/>
    </location>
</feature>